<keyword evidence="2" id="KW-0378">Hydrolase</keyword>
<dbReference type="Proteomes" id="UP000198889">
    <property type="component" value="Unassembled WGS sequence"/>
</dbReference>
<dbReference type="InterPro" id="IPR029058">
    <property type="entry name" value="AB_hydrolase_fold"/>
</dbReference>
<dbReference type="Pfam" id="PF02230">
    <property type="entry name" value="Abhydrolase_2"/>
    <property type="match status" value="1"/>
</dbReference>
<evidence type="ECO:0000313" key="4">
    <source>
        <dbReference type="EMBL" id="SCW90820.1"/>
    </source>
</evidence>
<dbReference type="EMBL" id="FMTP01000006">
    <property type="protein sequence ID" value="SCW90820.1"/>
    <property type="molecule type" value="Genomic_DNA"/>
</dbReference>
<dbReference type="PANTHER" id="PTHR10655">
    <property type="entry name" value="LYSOPHOSPHOLIPASE-RELATED"/>
    <property type="match status" value="1"/>
</dbReference>
<dbReference type="STRING" id="177413.SAMN05660859_3663"/>
<gene>
    <name evidence="4" type="ORF">SAMN05660859_3663</name>
</gene>
<accession>A0A1G4UB14</accession>
<keyword evidence="5" id="KW-1185">Reference proteome</keyword>
<dbReference type="PANTHER" id="PTHR10655:SF17">
    <property type="entry name" value="LYSOPHOSPHOLIPASE-LIKE PROTEIN 1"/>
    <property type="match status" value="1"/>
</dbReference>
<comment type="similarity">
    <text evidence="1">Belongs to the AB hydrolase superfamily. AB hydrolase 2 family.</text>
</comment>
<protein>
    <submittedName>
        <fullName evidence="4">Phospholipase/carboxylesterase</fullName>
    </submittedName>
</protein>
<evidence type="ECO:0000313" key="5">
    <source>
        <dbReference type="Proteomes" id="UP000198889"/>
    </source>
</evidence>
<feature type="domain" description="Phospholipase/carboxylesterase/thioesterase" evidence="3">
    <location>
        <begin position="13"/>
        <end position="216"/>
    </location>
</feature>
<evidence type="ECO:0000256" key="1">
    <source>
        <dbReference type="ARBA" id="ARBA00006499"/>
    </source>
</evidence>
<reference evidence="5" key="1">
    <citation type="submission" date="2016-10" db="EMBL/GenBank/DDBJ databases">
        <authorList>
            <person name="Varghese N."/>
            <person name="Submissions S."/>
        </authorList>
    </citation>
    <scope>NUCLEOTIDE SEQUENCE [LARGE SCALE GENOMIC DNA]</scope>
    <source>
        <strain evidence="5">CGMCC 1.1761</strain>
    </source>
</reference>
<dbReference type="SUPFAM" id="SSF53474">
    <property type="entry name" value="alpha/beta-Hydrolases"/>
    <property type="match status" value="1"/>
</dbReference>
<evidence type="ECO:0000256" key="2">
    <source>
        <dbReference type="ARBA" id="ARBA00022801"/>
    </source>
</evidence>
<dbReference type="AlphaFoldDB" id="A0A1G4UB14"/>
<dbReference type="GO" id="GO:0016787">
    <property type="term" value="F:hydrolase activity"/>
    <property type="evidence" value="ECO:0007669"/>
    <property type="project" value="UniProtKB-KW"/>
</dbReference>
<dbReference type="Gene3D" id="3.40.50.1820">
    <property type="entry name" value="alpha/beta hydrolase"/>
    <property type="match status" value="1"/>
</dbReference>
<evidence type="ECO:0000259" key="3">
    <source>
        <dbReference type="Pfam" id="PF02230"/>
    </source>
</evidence>
<name>A0A1G4UB14_9HYPH</name>
<dbReference type="InterPro" id="IPR003140">
    <property type="entry name" value="PLipase/COase/thioEstase"/>
</dbReference>
<dbReference type="InterPro" id="IPR050565">
    <property type="entry name" value="LYPA1-2/EST-like"/>
</dbReference>
<proteinExistence type="inferred from homology"/>
<organism evidence="4 5">
    <name type="scientific">Ancylobacter rudongensis</name>
    <dbReference type="NCBI Taxonomy" id="177413"/>
    <lineage>
        <taxon>Bacteria</taxon>
        <taxon>Pseudomonadati</taxon>
        <taxon>Pseudomonadota</taxon>
        <taxon>Alphaproteobacteria</taxon>
        <taxon>Hyphomicrobiales</taxon>
        <taxon>Xanthobacteraceae</taxon>
        <taxon>Ancylobacter</taxon>
    </lineage>
</organism>
<sequence length="219" mass="23216">MLDGPRLPPRAGGPATSLVVLLHGYGADGRDLIDLGEYWAPLLPNTAFVSPHAPEPLAIAPVGRQWFGYTERDDRERWTGVQSAQRALDGFLDAELARLNLPGSRLALVGFSQGTMMALHTGLRRTVAPAGIVGFSGIHVLPPARAMAEFDAEIIARPPVLLIHGDLDQVIPPLALPRAVESLQRQGIAVRAHLSNGLAHGIDATGLSLAGSFLTEVLA</sequence>
<dbReference type="RefSeq" id="WP_091442564.1">
    <property type="nucleotide sequence ID" value="NZ_FMTP01000006.1"/>
</dbReference>